<comment type="caution">
    <text evidence="4">The sequence shown here is derived from an EMBL/GenBank/DDBJ whole genome shotgun (WGS) entry which is preliminary data.</text>
</comment>
<dbReference type="PANTHER" id="PTHR45339">
    <property type="entry name" value="HYBRID SIGNAL TRANSDUCTION HISTIDINE KINASE J"/>
    <property type="match status" value="1"/>
</dbReference>
<feature type="domain" description="Response regulatory" evidence="3">
    <location>
        <begin position="1"/>
        <end position="99"/>
    </location>
</feature>
<name>X0UY09_9ZZZZ</name>
<organism evidence="4">
    <name type="scientific">marine sediment metagenome</name>
    <dbReference type="NCBI Taxonomy" id="412755"/>
    <lineage>
        <taxon>unclassified sequences</taxon>
        <taxon>metagenomes</taxon>
        <taxon>ecological metagenomes</taxon>
    </lineage>
</organism>
<evidence type="ECO:0000256" key="2">
    <source>
        <dbReference type="ARBA" id="ARBA00023012"/>
    </source>
</evidence>
<dbReference type="Pfam" id="PF00072">
    <property type="entry name" value="Response_reg"/>
    <property type="match status" value="1"/>
</dbReference>
<dbReference type="CDD" id="cd17546">
    <property type="entry name" value="REC_hyHK_CKI1_RcsC-like"/>
    <property type="match status" value="1"/>
</dbReference>
<keyword evidence="1" id="KW-0597">Phosphoprotein</keyword>
<gene>
    <name evidence="4" type="ORF">S01H1_44157</name>
</gene>
<dbReference type="SUPFAM" id="SSF52172">
    <property type="entry name" value="CheY-like"/>
    <property type="match status" value="1"/>
</dbReference>
<protein>
    <recommendedName>
        <fullName evidence="3">Response regulatory domain-containing protein</fullName>
    </recommendedName>
</protein>
<dbReference type="EMBL" id="BARS01028158">
    <property type="protein sequence ID" value="GAG05188.1"/>
    <property type="molecule type" value="Genomic_DNA"/>
</dbReference>
<sequence length="201" mass="22323">LQPLGFEIQEARNGNEAIKIWDEWDPHLIFMDMRMPVLDGYEATRHIKSTTKGQATVIVALTASALEEDREVILSEGCDAYIRKPFTETELFEILSKHLGVRYVYGEALSGQSGLGGGLTDGALSDAQRSAIAQCLKSLSPNLLSDLEAATIRGSLHHIEATISKISEEDLQLGETLMELAQWFNHEEIISLINQIRDKNE</sequence>
<accession>X0UY09</accession>
<evidence type="ECO:0000259" key="3">
    <source>
        <dbReference type="PROSITE" id="PS50110"/>
    </source>
</evidence>
<proteinExistence type="predicted"/>
<dbReference type="InterPro" id="IPR011006">
    <property type="entry name" value="CheY-like_superfamily"/>
</dbReference>
<dbReference type="AlphaFoldDB" id="X0UY09"/>
<evidence type="ECO:0000313" key="4">
    <source>
        <dbReference type="EMBL" id="GAG05188.1"/>
    </source>
</evidence>
<dbReference type="GO" id="GO:0000160">
    <property type="term" value="P:phosphorelay signal transduction system"/>
    <property type="evidence" value="ECO:0007669"/>
    <property type="project" value="UniProtKB-KW"/>
</dbReference>
<reference evidence="4" key="1">
    <citation type="journal article" date="2014" name="Front. Microbiol.">
        <title>High frequency of phylogenetically diverse reductive dehalogenase-homologous genes in deep subseafloor sedimentary metagenomes.</title>
        <authorList>
            <person name="Kawai M."/>
            <person name="Futagami T."/>
            <person name="Toyoda A."/>
            <person name="Takaki Y."/>
            <person name="Nishi S."/>
            <person name="Hori S."/>
            <person name="Arai W."/>
            <person name="Tsubouchi T."/>
            <person name="Morono Y."/>
            <person name="Uchiyama I."/>
            <person name="Ito T."/>
            <person name="Fujiyama A."/>
            <person name="Inagaki F."/>
            <person name="Takami H."/>
        </authorList>
    </citation>
    <scope>NUCLEOTIDE SEQUENCE</scope>
    <source>
        <strain evidence="4">Expedition CK06-06</strain>
    </source>
</reference>
<evidence type="ECO:0000256" key="1">
    <source>
        <dbReference type="ARBA" id="ARBA00022553"/>
    </source>
</evidence>
<dbReference type="PROSITE" id="PS50110">
    <property type="entry name" value="RESPONSE_REGULATORY"/>
    <property type="match status" value="1"/>
</dbReference>
<keyword evidence="2" id="KW-0902">Two-component regulatory system</keyword>
<dbReference type="InterPro" id="IPR001789">
    <property type="entry name" value="Sig_transdc_resp-reg_receiver"/>
</dbReference>
<dbReference type="SMART" id="SM00448">
    <property type="entry name" value="REC"/>
    <property type="match status" value="1"/>
</dbReference>
<feature type="non-terminal residue" evidence="4">
    <location>
        <position position="1"/>
    </location>
</feature>
<dbReference type="Gene3D" id="3.40.50.2300">
    <property type="match status" value="1"/>
</dbReference>
<dbReference type="PANTHER" id="PTHR45339:SF1">
    <property type="entry name" value="HYBRID SIGNAL TRANSDUCTION HISTIDINE KINASE J"/>
    <property type="match status" value="1"/>
</dbReference>